<evidence type="ECO:0000256" key="4">
    <source>
        <dbReference type="ARBA" id="ARBA00011301"/>
    </source>
</evidence>
<dbReference type="GO" id="GO:0005829">
    <property type="term" value="C:cytosol"/>
    <property type="evidence" value="ECO:0007669"/>
    <property type="project" value="TreeGrafter"/>
</dbReference>
<dbReference type="Gene3D" id="3.40.50.11610">
    <property type="entry name" value="Multifunctional 2-oxoglutarate metabolism enzyme, C-terminal domain"/>
    <property type="match status" value="1"/>
</dbReference>
<evidence type="ECO:0000256" key="8">
    <source>
        <dbReference type="ARBA" id="ARBA00023052"/>
    </source>
</evidence>
<dbReference type="PIRSF" id="PIRSF000157">
    <property type="entry name" value="Oxoglu_dh_E1"/>
    <property type="match status" value="1"/>
</dbReference>
<dbReference type="GO" id="GO:0006096">
    <property type="term" value="P:glycolytic process"/>
    <property type="evidence" value="ECO:0007669"/>
    <property type="project" value="UniProtKB-KW"/>
</dbReference>
<dbReference type="EC" id="1.2.4.2" evidence="5"/>
<gene>
    <name evidence="12" type="ORF">DES40_2326</name>
</gene>
<evidence type="ECO:0000313" key="13">
    <source>
        <dbReference type="Proteomes" id="UP000282211"/>
    </source>
</evidence>
<dbReference type="Gene3D" id="3.40.50.970">
    <property type="match status" value="1"/>
</dbReference>
<evidence type="ECO:0000256" key="1">
    <source>
        <dbReference type="ARBA" id="ARBA00001964"/>
    </source>
</evidence>
<dbReference type="Proteomes" id="UP000282211">
    <property type="component" value="Unassembled WGS sequence"/>
</dbReference>
<feature type="domain" description="Transketolase-like pyrimidine-binding" evidence="11">
    <location>
        <begin position="633"/>
        <end position="826"/>
    </location>
</feature>
<dbReference type="Gene3D" id="3.40.50.12470">
    <property type="match status" value="1"/>
</dbReference>
<dbReference type="Pfam" id="PF02779">
    <property type="entry name" value="Transket_pyr"/>
    <property type="match status" value="1"/>
</dbReference>
<evidence type="ECO:0000256" key="9">
    <source>
        <dbReference type="ARBA" id="ARBA00023152"/>
    </source>
</evidence>
<dbReference type="Pfam" id="PF16870">
    <property type="entry name" value="OxoGdeHyase_C"/>
    <property type="match status" value="1"/>
</dbReference>
<dbReference type="InterPro" id="IPR029061">
    <property type="entry name" value="THDP-binding"/>
</dbReference>
<dbReference type="SMART" id="SM00861">
    <property type="entry name" value="Transket_pyr"/>
    <property type="match status" value="1"/>
</dbReference>
<keyword evidence="9" id="KW-0324">Glycolysis</keyword>
<dbReference type="NCBIfam" id="NF006914">
    <property type="entry name" value="PRK09404.1"/>
    <property type="match status" value="1"/>
</dbReference>
<dbReference type="InterPro" id="IPR011603">
    <property type="entry name" value="2oxoglutarate_DH_E1"/>
</dbReference>
<dbReference type="FunFam" id="3.40.50.12470:FF:000003">
    <property type="entry name" value="2-oxoglutarate dehydrogenase E1 component"/>
    <property type="match status" value="1"/>
</dbReference>
<comment type="cofactor">
    <cofactor evidence="1">
        <name>thiamine diphosphate</name>
        <dbReference type="ChEBI" id="CHEBI:58937"/>
    </cofactor>
</comment>
<dbReference type="InterPro" id="IPR001017">
    <property type="entry name" value="DH_E1"/>
</dbReference>
<evidence type="ECO:0000256" key="10">
    <source>
        <dbReference type="ARBA" id="ARBA00030680"/>
    </source>
</evidence>
<dbReference type="InterPro" id="IPR005475">
    <property type="entry name" value="Transketolase-like_Pyr-bd"/>
</dbReference>
<comment type="subunit">
    <text evidence="4">Homodimer. Part of the 2-oxoglutarate dehydrogenase (OGDH) complex composed of E1 (2-oxoglutarate dehydrogenase), E2 (dihydrolipoamide succinyltransferase) and E3 (dihydrolipoamide dehydrogenase); the complex contains multiple copies of the three enzymatic components (E1, E2 and E3).</text>
</comment>
<dbReference type="PANTHER" id="PTHR23152">
    <property type="entry name" value="2-OXOGLUTARATE DEHYDROGENASE"/>
    <property type="match status" value="1"/>
</dbReference>
<dbReference type="NCBIfam" id="TIGR00239">
    <property type="entry name" value="2oxo_dh_E1"/>
    <property type="match status" value="1"/>
</dbReference>
<comment type="caution">
    <text evidence="12">The sequence shown here is derived from an EMBL/GenBank/DDBJ whole genome shotgun (WGS) entry which is preliminary data.</text>
</comment>
<protein>
    <recommendedName>
        <fullName evidence="6">2-oxoglutarate dehydrogenase E1 component</fullName>
        <ecNumber evidence="5">1.2.4.2</ecNumber>
    </recommendedName>
    <alternativeName>
        <fullName evidence="10">Alpha-ketoglutarate dehydrogenase</fullName>
    </alternativeName>
</protein>
<keyword evidence="8" id="KW-0786">Thiamine pyrophosphate</keyword>
<dbReference type="SUPFAM" id="SSF52518">
    <property type="entry name" value="Thiamin diphosphate-binding fold (THDP-binding)"/>
    <property type="match status" value="2"/>
</dbReference>
<proteinExistence type="inferred from homology"/>
<dbReference type="GO" id="GO:0030976">
    <property type="term" value="F:thiamine pyrophosphate binding"/>
    <property type="evidence" value="ECO:0007669"/>
    <property type="project" value="InterPro"/>
</dbReference>
<comment type="similarity">
    <text evidence="3">Belongs to the alpha-ketoglutarate dehydrogenase family.</text>
</comment>
<evidence type="ECO:0000256" key="3">
    <source>
        <dbReference type="ARBA" id="ARBA00006936"/>
    </source>
</evidence>
<dbReference type="FunCoup" id="A0A420WEX2">
    <property type="interactions" value="460"/>
</dbReference>
<keyword evidence="7" id="KW-0560">Oxidoreductase</keyword>
<evidence type="ECO:0000313" key="12">
    <source>
        <dbReference type="EMBL" id="RKQ69525.1"/>
    </source>
</evidence>
<accession>A0A420WEX2</accession>
<dbReference type="GO" id="GO:0004591">
    <property type="term" value="F:oxoglutarate dehydrogenase (succinyl-transferring) activity"/>
    <property type="evidence" value="ECO:0007669"/>
    <property type="project" value="UniProtKB-EC"/>
</dbReference>
<dbReference type="CDD" id="cd02016">
    <property type="entry name" value="TPP_E1_OGDC_like"/>
    <property type="match status" value="1"/>
</dbReference>
<dbReference type="InterPro" id="IPR031717">
    <property type="entry name" value="ODO-1/KGD_C"/>
</dbReference>
<keyword evidence="13" id="KW-1185">Reference proteome</keyword>
<dbReference type="InterPro" id="IPR032106">
    <property type="entry name" value="2-oxogl_dehyd_N"/>
</dbReference>
<dbReference type="InterPro" id="IPR042179">
    <property type="entry name" value="KGD_C_sf"/>
</dbReference>
<dbReference type="InParanoid" id="A0A420WEX2"/>
<dbReference type="OrthoDB" id="9759785at2"/>
<reference evidence="12 13" key="1">
    <citation type="submission" date="2018-10" db="EMBL/GenBank/DDBJ databases">
        <title>Genomic Encyclopedia of Type Strains, Phase IV (KMG-IV): sequencing the most valuable type-strain genomes for metagenomic binning, comparative biology and taxonomic classification.</title>
        <authorList>
            <person name="Goeker M."/>
        </authorList>
    </citation>
    <scope>NUCLEOTIDE SEQUENCE [LARGE SCALE GENOMIC DNA]</scope>
    <source>
        <strain evidence="12 13">DSM 22008</strain>
    </source>
</reference>
<sequence>MADKSRSEQNQEFLDTLFLDGGNAAYLEQMQALYARNPNSVDASWREYFAALDEDRTNAQHVADGPAWKKANWPLAENGELTSALTGDWGADPELAAKAVAKANPNLTTDEVQQAAKDSIAALMLIRAYRVRGHCIADLDPLGLSKSGAHPELDPATYGFSPSDMDRDIFIDGVLGLEYASLSQIVEILRRTYCSTLGVQFTHVSNPEEKAWIQERLEGPEKEISFSKEGRLAILQKLIEGEAFEQLIHKRYPGTKRFGIDGAESLLPALEQIIKRGGQLGLKDINFGMPHRGRLNVMASVMQKPYSAIFYEFLGGVASGGESYGSGDVKYHLGVSDDREFDGNSVHLSLAPNPSHLEVVGPVVMGKTRAKQQMASGTYQSHKPEEVMAVILHGDSAFAGQGVVMESFQLSQLQGYRTGGTIHVIVNNQIGFTTTPDEYRSGQYCSDVAFMVEAPVFHVNGDDPEAVVFAARVATEYRQKFGKDVVLDIVCYRRYGHNEGDDPSFTQPIMYSKIGDMPSTMNKYAQRLIAQGDLTEAEHTKRVDDFYGYLDTEFDKAKTYETKQPDWLQGVWQGLSLPTEKDGKRVGETSVKLEQLKEIGTKVTTIPNSVNIHRTLKRIIKARAEKIASGINIDWGLAEHLAFGTLVLEGHPVRLSGQDSERGTFSQRQSNFVDQKTEEKYTPLNHLDNNQEYYQVLNSHLSEEAVLGFEYGFSTAAPKALTIWEAQFGDFANGAQVMVDQFISSAEQKWLRMSGLVMLLPHGYEGQGPEHSSARLERYLQMCAEDNMQVTNISTPANYFHALRRQVKRHFRKPLINMSPKSLLRHKLCVSTLEEMAEGSEFHRVLWDDAEYRPESTEIKLASDSKIRRVILCSGKVYYDLFEERERLNINDVYLLRVEQFFPYPDDAIQAELKRFKNAEMMWVQEEPKNMGAWTFINPFVEESLIAIKAKNTRLRYVGRVAAASTATGISAKHKKEQQALLDDAFAK</sequence>
<evidence type="ECO:0000256" key="5">
    <source>
        <dbReference type="ARBA" id="ARBA00012280"/>
    </source>
</evidence>
<dbReference type="PANTHER" id="PTHR23152:SF4">
    <property type="entry name" value="2-OXOADIPATE DEHYDROGENASE COMPLEX COMPONENT E1"/>
    <property type="match status" value="1"/>
</dbReference>
<evidence type="ECO:0000259" key="11">
    <source>
        <dbReference type="SMART" id="SM00861"/>
    </source>
</evidence>
<evidence type="ECO:0000256" key="6">
    <source>
        <dbReference type="ARBA" id="ARBA00013321"/>
    </source>
</evidence>
<evidence type="ECO:0000256" key="2">
    <source>
        <dbReference type="ARBA" id="ARBA00003906"/>
    </source>
</evidence>
<dbReference type="RefSeq" id="WP_121102321.1">
    <property type="nucleotide sequence ID" value="NZ_RBII01000002.1"/>
</dbReference>
<dbReference type="GO" id="GO:0045252">
    <property type="term" value="C:oxoglutarate dehydrogenase complex"/>
    <property type="evidence" value="ECO:0007669"/>
    <property type="project" value="TreeGrafter"/>
</dbReference>
<dbReference type="AlphaFoldDB" id="A0A420WEX2"/>
<dbReference type="Gene3D" id="1.10.287.1150">
    <property type="entry name" value="TPP helical domain"/>
    <property type="match status" value="1"/>
</dbReference>
<dbReference type="GO" id="GO:0006099">
    <property type="term" value="P:tricarboxylic acid cycle"/>
    <property type="evidence" value="ECO:0007669"/>
    <property type="project" value="TreeGrafter"/>
</dbReference>
<comment type="function">
    <text evidence="2">E1 component of the 2-oxoglutarate dehydrogenase (OGDH) complex which catalyzes the decarboxylation of 2-oxoglutarate, the first step in the conversion of 2-oxoglutarate to succinyl-CoA and CO(2).</text>
</comment>
<organism evidence="12 13">
    <name type="scientific">Litorimonas taeanensis</name>
    <dbReference type="NCBI Taxonomy" id="568099"/>
    <lineage>
        <taxon>Bacteria</taxon>
        <taxon>Pseudomonadati</taxon>
        <taxon>Pseudomonadota</taxon>
        <taxon>Alphaproteobacteria</taxon>
        <taxon>Maricaulales</taxon>
        <taxon>Robiginitomaculaceae</taxon>
    </lineage>
</organism>
<dbReference type="NCBIfam" id="NF008907">
    <property type="entry name" value="PRK12270.1"/>
    <property type="match status" value="1"/>
</dbReference>
<dbReference type="EMBL" id="RBII01000002">
    <property type="protein sequence ID" value="RKQ69525.1"/>
    <property type="molecule type" value="Genomic_DNA"/>
</dbReference>
<dbReference type="Pfam" id="PF16078">
    <property type="entry name" value="2-oxogl_dehyd_N"/>
    <property type="match status" value="1"/>
</dbReference>
<name>A0A420WEX2_9PROT</name>
<evidence type="ECO:0000256" key="7">
    <source>
        <dbReference type="ARBA" id="ARBA00023002"/>
    </source>
</evidence>
<dbReference type="Pfam" id="PF00676">
    <property type="entry name" value="E1_dh"/>
    <property type="match status" value="1"/>
</dbReference>